<dbReference type="InterPro" id="IPR001660">
    <property type="entry name" value="SAM"/>
</dbReference>
<dbReference type="GO" id="GO:0019722">
    <property type="term" value="P:calcium-mediated signaling"/>
    <property type="evidence" value="ECO:0007669"/>
    <property type="project" value="TreeGrafter"/>
</dbReference>
<protein>
    <submittedName>
        <fullName evidence="5">Sterile alpha motif/pointed domain-containing protein</fullName>
    </submittedName>
</protein>
<dbReference type="GO" id="GO:0015629">
    <property type="term" value="C:actin cytoskeleton"/>
    <property type="evidence" value="ECO:0007669"/>
    <property type="project" value="TreeGrafter"/>
</dbReference>
<dbReference type="Proteomes" id="UP000269721">
    <property type="component" value="Unassembled WGS sequence"/>
</dbReference>
<keyword evidence="1" id="KW-0597">Phosphoprotein</keyword>
<dbReference type="PANTHER" id="PTHR16154">
    <property type="entry name" value="NEURABIN"/>
    <property type="match status" value="1"/>
</dbReference>
<feature type="region of interest" description="Disordered" evidence="3">
    <location>
        <begin position="27"/>
        <end position="58"/>
    </location>
</feature>
<evidence type="ECO:0000259" key="4">
    <source>
        <dbReference type="PROSITE" id="PS50105"/>
    </source>
</evidence>
<dbReference type="AlphaFoldDB" id="A0A4V1IRB8"/>
<dbReference type="Gene3D" id="1.10.150.50">
    <property type="entry name" value="Transcription Factor, Ets-1"/>
    <property type="match status" value="1"/>
</dbReference>
<dbReference type="PROSITE" id="PS50105">
    <property type="entry name" value="SAM_DOMAIN"/>
    <property type="match status" value="1"/>
</dbReference>
<feature type="compositionally biased region" description="Low complexity" evidence="3">
    <location>
        <begin position="41"/>
        <end position="58"/>
    </location>
</feature>
<evidence type="ECO:0000256" key="2">
    <source>
        <dbReference type="ARBA" id="ARBA00023054"/>
    </source>
</evidence>
<reference evidence="6" key="1">
    <citation type="journal article" date="2018" name="Nat. Microbiol.">
        <title>Leveraging single-cell genomics to expand the fungal tree of life.</title>
        <authorList>
            <person name="Ahrendt S.R."/>
            <person name="Quandt C.A."/>
            <person name="Ciobanu D."/>
            <person name="Clum A."/>
            <person name="Salamov A."/>
            <person name="Andreopoulos B."/>
            <person name="Cheng J.F."/>
            <person name="Woyke T."/>
            <person name="Pelin A."/>
            <person name="Henrissat B."/>
            <person name="Reynolds N.K."/>
            <person name="Benny G.L."/>
            <person name="Smith M.E."/>
            <person name="James T.Y."/>
            <person name="Grigoriev I.V."/>
        </authorList>
    </citation>
    <scope>NUCLEOTIDE SEQUENCE [LARGE SCALE GENOMIC DNA]</scope>
</reference>
<dbReference type="EMBL" id="KZ996050">
    <property type="protein sequence ID" value="RKO89507.1"/>
    <property type="molecule type" value="Genomic_DNA"/>
</dbReference>
<feature type="region of interest" description="Disordered" evidence="3">
    <location>
        <begin position="194"/>
        <end position="223"/>
    </location>
</feature>
<dbReference type="GO" id="GO:0005737">
    <property type="term" value="C:cytoplasm"/>
    <property type="evidence" value="ECO:0007669"/>
    <property type="project" value="TreeGrafter"/>
</dbReference>
<dbReference type="GO" id="GO:0051015">
    <property type="term" value="F:actin filament binding"/>
    <property type="evidence" value="ECO:0007669"/>
    <property type="project" value="TreeGrafter"/>
</dbReference>
<proteinExistence type="predicted"/>
<sequence length="223" mass="24074">MHLPFPPSNTVQNDHKSDPTILKLYIHRLPTESAESPHTRTSSVASPTTAPSDTPLPAVDDAAEWEDAGEERFDGSFTDREVLEILRDISLYITSRDLTPVKQWVSSAKSLITAHKATAITTRPSRIVDSWTVDDVCEWLGTVGFEDAVASFRDHDITGEVLLALGSSELKDMGIVSTGKRIKLLRLVGKIKDDHPASPSAARASTATKSATVAKSAEPALGC</sequence>
<organism evidence="5 6">
    <name type="scientific">Blyttiomyces helicus</name>
    <dbReference type="NCBI Taxonomy" id="388810"/>
    <lineage>
        <taxon>Eukaryota</taxon>
        <taxon>Fungi</taxon>
        <taxon>Fungi incertae sedis</taxon>
        <taxon>Chytridiomycota</taxon>
        <taxon>Chytridiomycota incertae sedis</taxon>
        <taxon>Chytridiomycetes</taxon>
        <taxon>Chytridiomycetes incertae sedis</taxon>
        <taxon>Blyttiomyces</taxon>
    </lineage>
</organism>
<dbReference type="Pfam" id="PF07647">
    <property type="entry name" value="SAM_2"/>
    <property type="match status" value="1"/>
</dbReference>
<evidence type="ECO:0000313" key="6">
    <source>
        <dbReference type="Proteomes" id="UP000269721"/>
    </source>
</evidence>
<evidence type="ECO:0000256" key="3">
    <source>
        <dbReference type="SAM" id="MobiDB-lite"/>
    </source>
</evidence>
<feature type="domain" description="SAM" evidence="4">
    <location>
        <begin position="131"/>
        <end position="194"/>
    </location>
</feature>
<evidence type="ECO:0000313" key="5">
    <source>
        <dbReference type="EMBL" id="RKO89507.1"/>
    </source>
</evidence>
<dbReference type="PANTHER" id="PTHR16154:SF6">
    <property type="entry name" value="SPINOPHILIN, ISOFORM J"/>
    <property type="match status" value="1"/>
</dbReference>
<dbReference type="SUPFAM" id="SSF47769">
    <property type="entry name" value="SAM/Pointed domain"/>
    <property type="match status" value="1"/>
</dbReference>
<keyword evidence="2" id="KW-0175">Coiled coil</keyword>
<keyword evidence="6" id="KW-1185">Reference proteome</keyword>
<accession>A0A4V1IRB8</accession>
<evidence type="ECO:0000256" key="1">
    <source>
        <dbReference type="ARBA" id="ARBA00022553"/>
    </source>
</evidence>
<dbReference type="SMART" id="SM00454">
    <property type="entry name" value="SAM"/>
    <property type="match status" value="1"/>
</dbReference>
<feature type="compositionally biased region" description="Low complexity" evidence="3">
    <location>
        <begin position="197"/>
        <end position="217"/>
    </location>
</feature>
<dbReference type="InterPro" id="IPR043446">
    <property type="entry name" value="Neurabin-like"/>
</dbReference>
<dbReference type="OrthoDB" id="2111531at2759"/>
<gene>
    <name evidence="5" type="ORF">BDK51DRAFT_27963</name>
</gene>
<dbReference type="GO" id="GO:0007015">
    <property type="term" value="P:actin filament organization"/>
    <property type="evidence" value="ECO:0007669"/>
    <property type="project" value="TreeGrafter"/>
</dbReference>
<dbReference type="InterPro" id="IPR013761">
    <property type="entry name" value="SAM/pointed_sf"/>
</dbReference>
<name>A0A4V1IRB8_9FUNG</name>